<name>A0A0D2F6P7_9EURO</name>
<dbReference type="GO" id="GO:0008641">
    <property type="term" value="F:ubiquitin-like modifier activating enzyme activity"/>
    <property type="evidence" value="ECO:0007669"/>
    <property type="project" value="InterPro"/>
</dbReference>
<dbReference type="SUPFAM" id="SSF69572">
    <property type="entry name" value="Activating enzymes of the ubiquitin-like proteins"/>
    <property type="match status" value="1"/>
</dbReference>
<comment type="subcellular location">
    <subcellularLocation>
        <location evidence="1">Mitochondrion outer membrane</location>
        <topology evidence="1">Multi-pass membrane protein</topology>
    </subcellularLocation>
</comment>
<feature type="transmembrane region" description="Helical" evidence="12">
    <location>
        <begin position="20"/>
        <end position="39"/>
    </location>
</feature>
<evidence type="ECO:0000256" key="5">
    <source>
        <dbReference type="ARBA" id="ARBA00022741"/>
    </source>
</evidence>
<comment type="similarity">
    <text evidence="2">Belongs to the HesA/MoeB/ThiF family.</text>
</comment>
<keyword evidence="3" id="KW-0436">Ligase</keyword>
<dbReference type="GO" id="GO:0005524">
    <property type="term" value="F:ATP binding"/>
    <property type="evidence" value="ECO:0007669"/>
    <property type="project" value="UniProtKB-KW"/>
</dbReference>
<accession>A0A0D2F6P7</accession>
<evidence type="ECO:0000259" key="13">
    <source>
        <dbReference type="Pfam" id="PF00899"/>
    </source>
</evidence>
<evidence type="ECO:0000313" key="15">
    <source>
        <dbReference type="Proteomes" id="UP000054266"/>
    </source>
</evidence>
<proteinExistence type="inferred from homology"/>
<keyword evidence="7" id="KW-0067">ATP-binding</keyword>
<keyword evidence="10 12" id="KW-0472">Membrane</keyword>
<dbReference type="Proteomes" id="UP000054266">
    <property type="component" value="Unassembled WGS sequence"/>
</dbReference>
<organism evidence="14 15">
    <name type="scientific">Phialophora macrospora</name>
    <dbReference type="NCBI Taxonomy" id="1851006"/>
    <lineage>
        <taxon>Eukaryota</taxon>
        <taxon>Fungi</taxon>
        <taxon>Dikarya</taxon>
        <taxon>Ascomycota</taxon>
        <taxon>Pezizomycotina</taxon>
        <taxon>Eurotiomycetes</taxon>
        <taxon>Chaetothyriomycetidae</taxon>
        <taxon>Chaetothyriales</taxon>
        <taxon>Herpotrichiellaceae</taxon>
        <taxon>Phialophora</taxon>
    </lineage>
</organism>
<evidence type="ECO:0000313" key="14">
    <source>
        <dbReference type="EMBL" id="KIW63618.1"/>
    </source>
</evidence>
<dbReference type="GO" id="GO:0005741">
    <property type="term" value="C:mitochondrial outer membrane"/>
    <property type="evidence" value="ECO:0007669"/>
    <property type="project" value="UniProtKB-SubCell"/>
</dbReference>
<reference evidence="14 15" key="1">
    <citation type="submission" date="2015-01" db="EMBL/GenBank/DDBJ databases">
        <title>The Genome Sequence of Capronia semiimmersa CBS27337.</title>
        <authorList>
            <consortium name="The Broad Institute Genomics Platform"/>
            <person name="Cuomo C."/>
            <person name="de Hoog S."/>
            <person name="Gorbushina A."/>
            <person name="Stielow B."/>
            <person name="Teixiera M."/>
            <person name="Abouelleil A."/>
            <person name="Chapman S.B."/>
            <person name="Priest M."/>
            <person name="Young S.K."/>
            <person name="Wortman J."/>
            <person name="Nusbaum C."/>
            <person name="Birren B."/>
        </authorList>
    </citation>
    <scope>NUCLEOTIDE SEQUENCE [LARGE SCALE GENOMIC DNA]</scope>
    <source>
        <strain evidence="14 15">CBS 27337</strain>
    </source>
</reference>
<dbReference type="Gene3D" id="3.40.50.720">
    <property type="entry name" value="NAD(P)-binding Rossmann-like Domain"/>
    <property type="match status" value="1"/>
</dbReference>
<dbReference type="FunFam" id="3.40.50.720:FF:000125">
    <property type="entry name" value="tRNA threonylcarbamoyladenosine dehydratase 2-like"/>
    <property type="match status" value="1"/>
</dbReference>
<sequence length="517" mass="57288">MSAWLQRQTSLSSNTVNLTLAATFGAVTAATVIFTTTAIHRRRAAEELKASIPPISSDHQALPLNEFGGPSRPSISNKEDERAALMAARARKGEYDEELILEQLARNRVFLKDEGLAKLRDSFVVVVGLGGVGSHCVAALARSGVSRIRVVDFDQVTLSSLNRHALATLADVGTPKVNCVRKRLEQICPWVRIDERNELLGSRSIEGLLAKWDFEVREGEEDTEVDWVVDAIDNIDSKVALLHYCVLKGIKVISAMGAGCKSDPTRIQVGDISTSFEDPLSKSARRRLRVMGINSGFPVVFSTEKPGEGKAGLLPITDEEFEKGNVDKLGVLPEFRVRILPVLGTMPAVFGYTVANHVICSIAGYPMDYRVGDRGREKMYDAMLSALQSVEERQVRSTKAQDAVGLRIPVSRDDVAYLVEEVFRGKSVVSGLGTRLALIRWRKPAGGFKVDPEYEKEGQKMIKLPLRDLVLMTKEEASRHEKLVLKGDAEPESIYEPDVLAQVKRRHDEEMAYERYR</sequence>
<evidence type="ECO:0000256" key="8">
    <source>
        <dbReference type="ARBA" id="ARBA00022989"/>
    </source>
</evidence>
<dbReference type="GO" id="GO:0061503">
    <property type="term" value="F:tRNA threonylcarbamoyladenosine dehydratase"/>
    <property type="evidence" value="ECO:0007669"/>
    <property type="project" value="TreeGrafter"/>
</dbReference>
<dbReference type="AlphaFoldDB" id="A0A0D2F6P7"/>
<evidence type="ECO:0000256" key="2">
    <source>
        <dbReference type="ARBA" id="ARBA00009919"/>
    </source>
</evidence>
<dbReference type="PANTHER" id="PTHR43267">
    <property type="entry name" value="TRNA THREONYLCARBAMOYLADENOSINE DEHYDRATASE"/>
    <property type="match status" value="1"/>
</dbReference>
<comment type="function">
    <text evidence="11">Catalyzes the ATP-dependent dehydration of threonylcarbamoyladenosine at position 37 (t(6)A37) to form cyclic t(6)A37 (ct(6)A37) in tRNAs that read codons beginning with adenine.</text>
</comment>
<protein>
    <recommendedName>
        <fullName evidence="13">THIF-type NAD/FAD binding fold domain-containing protein</fullName>
    </recommendedName>
</protein>
<evidence type="ECO:0000256" key="6">
    <source>
        <dbReference type="ARBA" id="ARBA00022787"/>
    </source>
</evidence>
<dbReference type="PANTHER" id="PTHR43267:SF2">
    <property type="entry name" value="TRNA THREONYLCARBAMOYLADENOSINE DEHYDRATASE 1-RELATED"/>
    <property type="match status" value="1"/>
</dbReference>
<keyword evidence="5" id="KW-0547">Nucleotide-binding</keyword>
<dbReference type="CDD" id="cd00755">
    <property type="entry name" value="YgdL_like"/>
    <property type="match status" value="1"/>
</dbReference>
<gene>
    <name evidence="14" type="ORF">PV04_08604</name>
</gene>
<feature type="domain" description="THIF-type NAD/FAD binding fold" evidence="13">
    <location>
        <begin position="106"/>
        <end position="388"/>
    </location>
</feature>
<dbReference type="InterPro" id="IPR035985">
    <property type="entry name" value="Ubiquitin-activating_enz"/>
</dbReference>
<dbReference type="InterPro" id="IPR045886">
    <property type="entry name" value="ThiF/MoeB/HesA"/>
</dbReference>
<evidence type="ECO:0000256" key="7">
    <source>
        <dbReference type="ARBA" id="ARBA00022840"/>
    </source>
</evidence>
<dbReference type="EMBL" id="KN846961">
    <property type="protein sequence ID" value="KIW63618.1"/>
    <property type="molecule type" value="Genomic_DNA"/>
</dbReference>
<keyword evidence="6" id="KW-1000">Mitochondrion outer membrane</keyword>
<dbReference type="InterPro" id="IPR000594">
    <property type="entry name" value="ThiF_NAD_FAD-bd"/>
</dbReference>
<dbReference type="Pfam" id="PF00899">
    <property type="entry name" value="ThiF"/>
    <property type="match status" value="1"/>
</dbReference>
<dbReference type="STRING" id="5601.A0A0D2F6P7"/>
<keyword evidence="4 12" id="KW-0812">Transmembrane</keyword>
<keyword evidence="15" id="KW-1185">Reference proteome</keyword>
<dbReference type="GO" id="GO:0061504">
    <property type="term" value="P:cyclic threonylcarbamoyladenosine biosynthetic process"/>
    <property type="evidence" value="ECO:0007669"/>
    <property type="project" value="TreeGrafter"/>
</dbReference>
<evidence type="ECO:0000256" key="9">
    <source>
        <dbReference type="ARBA" id="ARBA00023128"/>
    </source>
</evidence>
<keyword evidence="8 12" id="KW-1133">Transmembrane helix</keyword>
<evidence type="ECO:0000256" key="3">
    <source>
        <dbReference type="ARBA" id="ARBA00022598"/>
    </source>
</evidence>
<evidence type="ECO:0000256" key="11">
    <source>
        <dbReference type="ARBA" id="ARBA00060084"/>
    </source>
</evidence>
<keyword evidence="9" id="KW-0496">Mitochondrion</keyword>
<evidence type="ECO:0000256" key="4">
    <source>
        <dbReference type="ARBA" id="ARBA00022692"/>
    </source>
</evidence>
<dbReference type="HOGENOM" id="CLU_013325_9_3_1"/>
<evidence type="ECO:0000256" key="10">
    <source>
        <dbReference type="ARBA" id="ARBA00023136"/>
    </source>
</evidence>
<evidence type="ECO:0000256" key="12">
    <source>
        <dbReference type="SAM" id="Phobius"/>
    </source>
</evidence>
<evidence type="ECO:0000256" key="1">
    <source>
        <dbReference type="ARBA" id="ARBA00004374"/>
    </source>
</evidence>